<dbReference type="InterPro" id="IPR007627">
    <property type="entry name" value="RNA_pol_sigma70_r2"/>
</dbReference>
<protein>
    <submittedName>
        <fullName evidence="9">RNA polymerase sigma-70 factor (ECF subfamily)</fullName>
    </submittedName>
</protein>
<organism evidence="9 10">
    <name type="scientific">Altererythrobacter ishigakiensis</name>
    <dbReference type="NCBI Taxonomy" id="476157"/>
    <lineage>
        <taxon>Bacteria</taxon>
        <taxon>Pseudomonadati</taxon>
        <taxon>Pseudomonadota</taxon>
        <taxon>Alphaproteobacteria</taxon>
        <taxon>Sphingomonadales</taxon>
        <taxon>Erythrobacteraceae</taxon>
        <taxon>Altererythrobacter</taxon>
    </lineage>
</organism>
<gene>
    <name evidence="9" type="ORF">JN10_1436</name>
</gene>
<evidence type="ECO:0000256" key="4">
    <source>
        <dbReference type="ARBA" id="ARBA00023125"/>
    </source>
</evidence>
<keyword evidence="3" id="KW-0731">Sigma factor</keyword>
<keyword evidence="10" id="KW-1185">Reference proteome</keyword>
<reference evidence="9 10" key="1">
    <citation type="submission" date="2019-07" db="EMBL/GenBank/DDBJ databases">
        <title>Genomic Encyclopedia of Archaeal and Bacterial Type Strains, Phase II (KMG-II): from individual species to whole genera.</title>
        <authorList>
            <person name="Goeker M."/>
        </authorList>
    </citation>
    <scope>NUCLEOTIDE SEQUENCE [LARGE SCALE GENOMIC DNA]</scope>
    <source>
        <strain evidence="9 10">ATCC BAA-2084</strain>
    </source>
</reference>
<dbReference type="NCBIfam" id="TIGR02937">
    <property type="entry name" value="sigma70-ECF"/>
    <property type="match status" value="1"/>
</dbReference>
<evidence type="ECO:0000256" key="5">
    <source>
        <dbReference type="ARBA" id="ARBA00023163"/>
    </source>
</evidence>
<accession>A0A562UVX7</accession>
<keyword evidence="5" id="KW-0804">Transcription</keyword>
<dbReference type="STRING" id="476157.GCA_001663155_01918"/>
<dbReference type="InterPro" id="IPR039425">
    <property type="entry name" value="RNA_pol_sigma-70-like"/>
</dbReference>
<dbReference type="Pfam" id="PF04542">
    <property type="entry name" value="Sigma70_r2"/>
    <property type="match status" value="1"/>
</dbReference>
<feature type="domain" description="RNA polymerase sigma-70 region 2" evidence="7">
    <location>
        <begin position="18"/>
        <end position="76"/>
    </location>
</feature>
<evidence type="ECO:0000259" key="8">
    <source>
        <dbReference type="Pfam" id="PF08281"/>
    </source>
</evidence>
<evidence type="ECO:0000313" key="10">
    <source>
        <dbReference type="Proteomes" id="UP000320547"/>
    </source>
</evidence>
<dbReference type="Pfam" id="PF08281">
    <property type="entry name" value="Sigma70_r4_2"/>
    <property type="match status" value="1"/>
</dbReference>
<dbReference type="Gene3D" id="1.10.10.10">
    <property type="entry name" value="Winged helix-like DNA-binding domain superfamily/Winged helix DNA-binding domain"/>
    <property type="match status" value="1"/>
</dbReference>
<dbReference type="InterPro" id="IPR014284">
    <property type="entry name" value="RNA_pol_sigma-70_dom"/>
</dbReference>
<dbReference type="Gene3D" id="1.10.1740.10">
    <property type="match status" value="1"/>
</dbReference>
<dbReference type="GO" id="GO:0003677">
    <property type="term" value="F:DNA binding"/>
    <property type="evidence" value="ECO:0007669"/>
    <property type="project" value="UniProtKB-KW"/>
</dbReference>
<proteinExistence type="inferred from homology"/>
<evidence type="ECO:0000256" key="2">
    <source>
        <dbReference type="ARBA" id="ARBA00023015"/>
    </source>
</evidence>
<dbReference type="SUPFAM" id="SSF88946">
    <property type="entry name" value="Sigma2 domain of RNA polymerase sigma factors"/>
    <property type="match status" value="1"/>
</dbReference>
<dbReference type="EMBL" id="VLLK01000001">
    <property type="protein sequence ID" value="TWJ09790.1"/>
    <property type="molecule type" value="Genomic_DNA"/>
</dbReference>
<evidence type="ECO:0000259" key="7">
    <source>
        <dbReference type="Pfam" id="PF04542"/>
    </source>
</evidence>
<dbReference type="OrthoDB" id="9797134at2"/>
<dbReference type="GO" id="GO:0006352">
    <property type="term" value="P:DNA-templated transcription initiation"/>
    <property type="evidence" value="ECO:0007669"/>
    <property type="project" value="InterPro"/>
</dbReference>
<dbReference type="SUPFAM" id="SSF88659">
    <property type="entry name" value="Sigma3 and sigma4 domains of RNA polymerase sigma factors"/>
    <property type="match status" value="1"/>
</dbReference>
<dbReference type="PANTHER" id="PTHR43133">
    <property type="entry name" value="RNA POLYMERASE ECF-TYPE SIGMA FACTO"/>
    <property type="match status" value="1"/>
</dbReference>
<evidence type="ECO:0000313" key="9">
    <source>
        <dbReference type="EMBL" id="TWJ09790.1"/>
    </source>
</evidence>
<dbReference type="PANTHER" id="PTHR43133:SF8">
    <property type="entry name" value="RNA POLYMERASE SIGMA FACTOR HI_1459-RELATED"/>
    <property type="match status" value="1"/>
</dbReference>
<dbReference type="AlphaFoldDB" id="A0A562UVX7"/>
<evidence type="ECO:0000256" key="1">
    <source>
        <dbReference type="ARBA" id="ARBA00010641"/>
    </source>
</evidence>
<dbReference type="CDD" id="cd06171">
    <property type="entry name" value="Sigma70_r4"/>
    <property type="match status" value="1"/>
</dbReference>
<dbReference type="RefSeq" id="WP_067600423.1">
    <property type="nucleotide sequence ID" value="NZ_CP015963.1"/>
</dbReference>
<dbReference type="Proteomes" id="UP000320547">
    <property type="component" value="Unassembled WGS sequence"/>
</dbReference>
<feature type="domain" description="RNA polymerase sigma factor 70 region 4 type 2" evidence="8">
    <location>
        <begin position="107"/>
        <end position="157"/>
    </location>
</feature>
<name>A0A562UVX7_9SPHN</name>
<dbReference type="GO" id="GO:0016987">
    <property type="term" value="F:sigma factor activity"/>
    <property type="evidence" value="ECO:0007669"/>
    <property type="project" value="UniProtKB-KW"/>
</dbReference>
<comment type="similarity">
    <text evidence="1">Belongs to the sigma-70 factor family. ECF subfamily.</text>
</comment>
<feature type="region of interest" description="Disordered" evidence="6">
    <location>
        <begin position="162"/>
        <end position="184"/>
    </location>
</feature>
<keyword evidence="2" id="KW-0805">Transcription regulation</keyword>
<dbReference type="InterPro" id="IPR013249">
    <property type="entry name" value="RNA_pol_sigma70_r4_t2"/>
</dbReference>
<dbReference type="InterPro" id="IPR013325">
    <property type="entry name" value="RNA_pol_sigma_r2"/>
</dbReference>
<dbReference type="InterPro" id="IPR036388">
    <property type="entry name" value="WH-like_DNA-bd_sf"/>
</dbReference>
<sequence length="184" mass="20552">MKGNDSRELRAELLKVLTPLRRYCYSLSGNPHDADDLLQDTVERLLVRGAPSDADIRKWAFRVCRNKWIDEMRSRKVRATEDIDDLLDSTAFHDEAVVEGRLELSQAEAAIAALAPEFREVLMLVAVEGFKYKEAAKLIGIPVGTVMSRLARARRQLSEIYSSAGDNSDHGESANVVPINRGGR</sequence>
<keyword evidence="4" id="KW-0238">DNA-binding</keyword>
<evidence type="ECO:0000256" key="3">
    <source>
        <dbReference type="ARBA" id="ARBA00023082"/>
    </source>
</evidence>
<evidence type="ECO:0000256" key="6">
    <source>
        <dbReference type="SAM" id="MobiDB-lite"/>
    </source>
</evidence>
<comment type="caution">
    <text evidence="9">The sequence shown here is derived from an EMBL/GenBank/DDBJ whole genome shotgun (WGS) entry which is preliminary data.</text>
</comment>
<dbReference type="InterPro" id="IPR013324">
    <property type="entry name" value="RNA_pol_sigma_r3/r4-like"/>
</dbReference>